<protein>
    <submittedName>
        <fullName evidence="1">Immunity 22 family protein</fullName>
    </submittedName>
</protein>
<evidence type="ECO:0000313" key="2">
    <source>
        <dbReference type="Proteomes" id="UP001226091"/>
    </source>
</evidence>
<gene>
    <name evidence="1" type="ORF">QLQ22_02670</name>
</gene>
<organism evidence="1 2">
    <name type="scientific">Metabacillus hrfriensis</name>
    <dbReference type="NCBI Taxonomy" id="3048891"/>
    <lineage>
        <taxon>Bacteria</taxon>
        <taxon>Bacillati</taxon>
        <taxon>Bacillota</taxon>
        <taxon>Bacilli</taxon>
        <taxon>Bacillales</taxon>
        <taxon>Bacillaceae</taxon>
        <taxon>Metabacillus</taxon>
    </lineage>
</organism>
<dbReference type="Proteomes" id="UP001226091">
    <property type="component" value="Chromosome"/>
</dbReference>
<name>A0ACD4RCV5_9BACI</name>
<sequence>MQKEGFVSLWVGNINSSKEPDNLLKTSYTEDGDFIPSKFAHSFDIERYDDATREAEFYDDADNTLSGLLEDFSYDDIIIPKFSLVCGEHLNCHYNLVILLYNFKYEGVKKKTNVDTSELEFLDSVEYI</sequence>
<evidence type="ECO:0000313" key="1">
    <source>
        <dbReference type="EMBL" id="WHZ58297.1"/>
    </source>
</evidence>
<keyword evidence="2" id="KW-1185">Reference proteome</keyword>
<accession>A0ACD4RCV5</accession>
<reference evidence="2" key="1">
    <citation type="journal article" date="2025" name="Aquaculture">
        <title>Assessment of the bioflocculant production and safety properties of Metabacillus hrfriensis sp. nov. based on phenotypic and whole-genome sequencing analysis.</title>
        <authorList>
            <person name="Zhang R."/>
            <person name="Zhao Z."/>
            <person name="Luo L."/>
            <person name="Wang S."/>
            <person name="Guo K."/>
            <person name="Xu W."/>
        </authorList>
    </citation>
    <scope>NUCLEOTIDE SEQUENCE [LARGE SCALE GENOMIC DNA]</scope>
    <source>
        <strain evidence="2">CT-WN-B3</strain>
    </source>
</reference>
<dbReference type="EMBL" id="CP126116">
    <property type="protein sequence ID" value="WHZ58297.1"/>
    <property type="molecule type" value="Genomic_DNA"/>
</dbReference>
<proteinExistence type="predicted"/>